<dbReference type="InterPro" id="IPR008183">
    <property type="entry name" value="Aldose_1/G6P_1-epimerase"/>
</dbReference>
<evidence type="ECO:0000256" key="2">
    <source>
        <dbReference type="ARBA" id="ARBA00005866"/>
    </source>
</evidence>
<evidence type="ECO:0000256" key="3">
    <source>
        <dbReference type="ARBA" id="ARBA00023235"/>
    </source>
</evidence>
<dbReference type="SUPFAM" id="SSF74650">
    <property type="entry name" value="Galactose mutarotase-like"/>
    <property type="match status" value="1"/>
</dbReference>
<feature type="active site" evidence="5">
    <location>
        <position position="163"/>
    </location>
</feature>
<comment type="catalytic activity">
    <reaction evidence="1">
        <text>alpha-D-glucose 6-phosphate = beta-D-glucose 6-phosphate</text>
        <dbReference type="Rhea" id="RHEA:16249"/>
        <dbReference type="ChEBI" id="CHEBI:58225"/>
        <dbReference type="ChEBI" id="CHEBI:58247"/>
        <dbReference type="EC" id="5.1.3.15"/>
    </reaction>
</comment>
<dbReference type="Proteomes" id="UP000241346">
    <property type="component" value="Unassembled WGS sequence"/>
</dbReference>
<sequence>MNTIRPDNSHLGSIQDVPVIHVRHPKATADISLFGGQVLRFQPTHSHQRLWLGERAIFNHRTAIRGGIPLCWPWFGNHKPGPDPLSQPAHGFARQSLWDLDHSESDEQEARLRLSLSANEHTLSLWPHHFELQLDIIIGESLTLVLTSKNTGAKPWSFTGAFHSYFATDDIRQSELTGLGRPYLDSVDNGSPCNGNGTLAFAKALDHVYTAPETNCVLSLPQGTTQIAATGHDSLVTWSPWREGAVAMADLADDDYLRVFCVEPAVFQQPVCLQPGEEHVLRMTIS</sequence>
<evidence type="ECO:0000256" key="5">
    <source>
        <dbReference type="PIRSR" id="PIRSR016020-1"/>
    </source>
</evidence>
<accession>A0A2T3NDS2</accession>
<comment type="caution">
    <text evidence="6">The sequence shown here is derived from an EMBL/GenBank/DDBJ whole genome shotgun (WGS) entry which is preliminary data.</text>
</comment>
<evidence type="ECO:0000313" key="7">
    <source>
        <dbReference type="Proteomes" id="UP000241346"/>
    </source>
</evidence>
<dbReference type="InterPro" id="IPR011013">
    <property type="entry name" value="Gal_mutarotase_sf_dom"/>
</dbReference>
<reference evidence="6 7" key="1">
    <citation type="submission" date="2018-03" db="EMBL/GenBank/DDBJ databases">
        <title>Whole genome sequencing of Histamine producing bacteria.</title>
        <authorList>
            <person name="Butler K."/>
        </authorList>
    </citation>
    <scope>NUCLEOTIDE SEQUENCE [LARGE SCALE GENOMIC DNA]</scope>
    <source>
        <strain evidence="6 7">DSM 19138</strain>
    </source>
</reference>
<dbReference type="AlphaFoldDB" id="A0A2T3NDS2"/>
<name>A0A2T3NDS2_9GAMM</name>
<dbReference type="CDD" id="cd09020">
    <property type="entry name" value="D-hex-6-P-epi_like"/>
    <property type="match status" value="1"/>
</dbReference>
<evidence type="ECO:0000256" key="1">
    <source>
        <dbReference type="ARBA" id="ARBA00001096"/>
    </source>
</evidence>
<feature type="active site" evidence="5">
    <location>
        <position position="263"/>
    </location>
</feature>
<protein>
    <recommendedName>
        <fullName evidence="4">Putative glucose-6-phosphate 1-epimerase</fullName>
        <ecNumber evidence="4">5.1.3.15</ecNumber>
    </recommendedName>
</protein>
<dbReference type="GO" id="GO:0030246">
    <property type="term" value="F:carbohydrate binding"/>
    <property type="evidence" value="ECO:0007669"/>
    <property type="project" value="UniProtKB-UniRule"/>
</dbReference>
<dbReference type="OrthoDB" id="9790727at2"/>
<dbReference type="GO" id="GO:0047938">
    <property type="term" value="F:glucose-6-phosphate 1-epimerase activity"/>
    <property type="evidence" value="ECO:0007669"/>
    <property type="project" value="UniProtKB-UniRule"/>
</dbReference>
<dbReference type="EMBL" id="PYMB01000005">
    <property type="protein sequence ID" value="PSW12371.1"/>
    <property type="molecule type" value="Genomic_DNA"/>
</dbReference>
<dbReference type="PANTHER" id="PTHR11122:SF13">
    <property type="entry name" value="GLUCOSE-6-PHOSPHATE 1-EPIMERASE"/>
    <property type="match status" value="1"/>
</dbReference>
<comment type="similarity">
    <text evidence="2 4">Belongs to the glucose-6-phosphate 1-epimerase family.</text>
</comment>
<evidence type="ECO:0000313" key="6">
    <source>
        <dbReference type="EMBL" id="PSW12371.1"/>
    </source>
</evidence>
<dbReference type="PANTHER" id="PTHR11122">
    <property type="entry name" value="APOSPORY-ASSOCIATED PROTEIN C-RELATED"/>
    <property type="match status" value="1"/>
</dbReference>
<dbReference type="InterPro" id="IPR025532">
    <property type="entry name" value="G6P_1-epimerase"/>
</dbReference>
<dbReference type="RefSeq" id="WP_107298861.1">
    <property type="nucleotide sequence ID" value="NZ_PYMB01000005.1"/>
</dbReference>
<dbReference type="PIRSF" id="PIRSF016020">
    <property type="entry name" value="PHexose_mutarotase"/>
    <property type="match status" value="1"/>
</dbReference>
<evidence type="ECO:0000256" key="4">
    <source>
        <dbReference type="PIRNR" id="PIRNR016020"/>
    </source>
</evidence>
<dbReference type="Pfam" id="PF01263">
    <property type="entry name" value="Aldose_epim"/>
    <property type="match status" value="1"/>
</dbReference>
<dbReference type="EC" id="5.1.3.15" evidence="4"/>
<organism evidence="6 7">
    <name type="scientific">Photobacterium rosenbergii</name>
    <dbReference type="NCBI Taxonomy" id="294936"/>
    <lineage>
        <taxon>Bacteria</taxon>
        <taxon>Pseudomonadati</taxon>
        <taxon>Pseudomonadota</taxon>
        <taxon>Gammaproteobacteria</taxon>
        <taxon>Vibrionales</taxon>
        <taxon>Vibrionaceae</taxon>
        <taxon>Photobacterium</taxon>
    </lineage>
</organism>
<dbReference type="GO" id="GO:0005975">
    <property type="term" value="P:carbohydrate metabolic process"/>
    <property type="evidence" value="ECO:0007669"/>
    <property type="project" value="InterPro"/>
</dbReference>
<proteinExistence type="inferred from homology"/>
<gene>
    <name evidence="6" type="ORF">C9J01_14480</name>
</gene>
<dbReference type="Gene3D" id="2.70.98.10">
    <property type="match status" value="1"/>
</dbReference>
<dbReference type="InterPro" id="IPR014718">
    <property type="entry name" value="GH-type_carb-bd"/>
</dbReference>
<keyword evidence="3 4" id="KW-0413">Isomerase</keyword>